<evidence type="ECO:0000313" key="3">
    <source>
        <dbReference type="Proteomes" id="UP000693970"/>
    </source>
</evidence>
<gene>
    <name evidence="2" type="ORF">IV203_008073</name>
</gene>
<name>A0A9K3KXW4_9STRA</name>
<reference evidence="2" key="2">
    <citation type="submission" date="2021-04" db="EMBL/GenBank/DDBJ databases">
        <authorList>
            <person name="Podell S."/>
        </authorList>
    </citation>
    <scope>NUCLEOTIDE SEQUENCE</scope>
    <source>
        <strain evidence="2">Hildebrandi</strain>
    </source>
</reference>
<organism evidence="2 3">
    <name type="scientific">Nitzschia inconspicua</name>
    <dbReference type="NCBI Taxonomy" id="303405"/>
    <lineage>
        <taxon>Eukaryota</taxon>
        <taxon>Sar</taxon>
        <taxon>Stramenopiles</taxon>
        <taxon>Ochrophyta</taxon>
        <taxon>Bacillariophyta</taxon>
        <taxon>Bacillariophyceae</taxon>
        <taxon>Bacillariophycidae</taxon>
        <taxon>Bacillariales</taxon>
        <taxon>Bacillariaceae</taxon>
        <taxon>Nitzschia</taxon>
    </lineage>
</organism>
<feature type="region of interest" description="Disordered" evidence="1">
    <location>
        <begin position="1"/>
        <end position="97"/>
    </location>
</feature>
<dbReference type="AlphaFoldDB" id="A0A9K3KXW4"/>
<dbReference type="OrthoDB" id="54209at2759"/>
<proteinExistence type="predicted"/>
<comment type="caution">
    <text evidence="2">The sequence shown here is derived from an EMBL/GenBank/DDBJ whole genome shotgun (WGS) entry which is preliminary data.</text>
</comment>
<sequence length="198" mass="21315">MVDYGYGDAAPDSAADKYGYGNAEPDYGYGNGSPTTNRENVDYGYGDAQPDTTDYGYGDAQPDTAGYGYGDAQPDGHRTDDGQPKRSNRRRNSVTRYSIVCQDAVKNEFDAHANIIDQFRNGAMTAPTDPPPSQDIETSVPLNDFPGAKIPTGSSHSDDGRSFDGSLDSVDGPECDGKDKSKKKKKGWGFRLGRNSSN</sequence>
<reference evidence="2" key="1">
    <citation type="journal article" date="2021" name="Sci. Rep.">
        <title>Diploid genomic architecture of Nitzschia inconspicua, an elite biomass production diatom.</title>
        <authorList>
            <person name="Oliver A."/>
            <person name="Podell S."/>
            <person name="Pinowska A."/>
            <person name="Traller J.C."/>
            <person name="Smith S.R."/>
            <person name="McClure R."/>
            <person name="Beliaev A."/>
            <person name="Bohutskyi P."/>
            <person name="Hill E.A."/>
            <person name="Rabines A."/>
            <person name="Zheng H."/>
            <person name="Allen L.Z."/>
            <person name="Kuo A."/>
            <person name="Grigoriev I.V."/>
            <person name="Allen A.E."/>
            <person name="Hazlebeck D."/>
            <person name="Allen E.E."/>
        </authorList>
    </citation>
    <scope>NUCLEOTIDE SEQUENCE</scope>
    <source>
        <strain evidence="2">Hildebrandi</strain>
    </source>
</reference>
<keyword evidence="3" id="KW-1185">Reference proteome</keyword>
<protein>
    <submittedName>
        <fullName evidence="2">Uncharacterized protein</fullName>
    </submittedName>
</protein>
<dbReference type="EMBL" id="JAGRRH010000017">
    <property type="protein sequence ID" value="KAG7352025.1"/>
    <property type="molecule type" value="Genomic_DNA"/>
</dbReference>
<feature type="compositionally biased region" description="Basic and acidic residues" evidence="1">
    <location>
        <begin position="74"/>
        <end position="84"/>
    </location>
</feature>
<dbReference type="Proteomes" id="UP000693970">
    <property type="component" value="Unassembled WGS sequence"/>
</dbReference>
<evidence type="ECO:0000313" key="2">
    <source>
        <dbReference type="EMBL" id="KAG7352025.1"/>
    </source>
</evidence>
<accession>A0A9K3KXW4</accession>
<feature type="region of interest" description="Disordered" evidence="1">
    <location>
        <begin position="121"/>
        <end position="198"/>
    </location>
</feature>
<evidence type="ECO:0000256" key="1">
    <source>
        <dbReference type="SAM" id="MobiDB-lite"/>
    </source>
</evidence>